<dbReference type="SUPFAM" id="SSF101898">
    <property type="entry name" value="NHL repeat"/>
    <property type="match status" value="1"/>
</dbReference>
<dbReference type="InterPro" id="IPR011042">
    <property type="entry name" value="6-blade_b-propeller_TolB-like"/>
</dbReference>
<dbReference type="EMBL" id="CACVKT020003995">
    <property type="protein sequence ID" value="CAC5387286.1"/>
    <property type="molecule type" value="Genomic_DNA"/>
</dbReference>
<sequence length="301" mass="33904">MGIKSFEEEVQMEEKIFQSVIEDGSIHQTNLKCSITFGSVSIETSKLCIVLNTNKEKQAQISFAVQHPLRSIDTLKSKLPFPAEQQFDLRGFTVSSSGLMVLSDSVGNLGIQYTNGTFDLIKKYPDCCKDVTFIDDSTIAASLDKTILTIKIDSKVTERAFRTRGDCQRICYYNGKLLCNVSSKGIQEIKLSNATITDLVIDEDLSSWSYIAVHKEKINLPNNLYVRYNTMEGEMLWKFSSGTMHRPPRGITVDNSGNVFVVLYKANCILLLSSDGQRSRDLQINDMSNPWSSRLIPWRIP</sequence>
<accession>A0A6J8BUU4</accession>
<keyword evidence="2" id="KW-1185">Reference proteome</keyword>
<name>A0A6J8BUU4_MYTCO</name>
<organism evidence="1 2">
    <name type="scientific">Mytilus coruscus</name>
    <name type="common">Sea mussel</name>
    <dbReference type="NCBI Taxonomy" id="42192"/>
    <lineage>
        <taxon>Eukaryota</taxon>
        <taxon>Metazoa</taxon>
        <taxon>Spiralia</taxon>
        <taxon>Lophotrochozoa</taxon>
        <taxon>Mollusca</taxon>
        <taxon>Bivalvia</taxon>
        <taxon>Autobranchia</taxon>
        <taxon>Pteriomorphia</taxon>
        <taxon>Mytilida</taxon>
        <taxon>Mytiloidea</taxon>
        <taxon>Mytilidae</taxon>
        <taxon>Mytilinae</taxon>
        <taxon>Mytilus</taxon>
    </lineage>
</organism>
<evidence type="ECO:0000313" key="2">
    <source>
        <dbReference type="Proteomes" id="UP000507470"/>
    </source>
</evidence>
<reference evidence="1 2" key="1">
    <citation type="submission" date="2020-06" db="EMBL/GenBank/DDBJ databases">
        <authorList>
            <person name="Li R."/>
            <person name="Bekaert M."/>
        </authorList>
    </citation>
    <scope>NUCLEOTIDE SEQUENCE [LARGE SCALE GENOMIC DNA]</scope>
    <source>
        <strain evidence="2">wild</strain>
    </source>
</reference>
<protein>
    <submittedName>
        <fullName evidence="1">TRIM2_3</fullName>
    </submittedName>
</protein>
<dbReference type="Gene3D" id="2.120.10.30">
    <property type="entry name" value="TolB, C-terminal domain"/>
    <property type="match status" value="1"/>
</dbReference>
<gene>
    <name evidence="1" type="ORF">MCOR_22642</name>
</gene>
<dbReference type="Proteomes" id="UP000507470">
    <property type="component" value="Unassembled WGS sequence"/>
</dbReference>
<proteinExistence type="predicted"/>
<dbReference type="AlphaFoldDB" id="A0A6J8BUU4"/>
<evidence type="ECO:0000313" key="1">
    <source>
        <dbReference type="EMBL" id="CAC5387286.1"/>
    </source>
</evidence>